<organism evidence="2 3">
    <name type="scientific">Comamonas sediminis</name>
    <dbReference type="NCBI Taxonomy" id="1783360"/>
    <lineage>
        <taxon>Bacteria</taxon>
        <taxon>Pseudomonadati</taxon>
        <taxon>Pseudomonadota</taxon>
        <taxon>Betaproteobacteria</taxon>
        <taxon>Burkholderiales</taxon>
        <taxon>Comamonadaceae</taxon>
        <taxon>Comamonas</taxon>
    </lineage>
</organism>
<evidence type="ECO:0000256" key="1">
    <source>
        <dbReference type="SAM" id="MobiDB-lite"/>
    </source>
</evidence>
<gene>
    <name evidence="2" type="ORF">AB7A72_20355</name>
</gene>
<evidence type="ECO:0000313" key="3">
    <source>
        <dbReference type="Proteomes" id="UP001562178"/>
    </source>
</evidence>
<feature type="region of interest" description="Disordered" evidence="1">
    <location>
        <begin position="106"/>
        <end position="128"/>
    </location>
</feature>
<sequence length="128" mass="14535">MTTPDPSREAFGKHVLTENGIFVRGQGWLNRDELGAYKHPEIQARWLTWQAAMAHKGADCWQSIETAPKDGTEVWAFNGEQARMRWIEGPGYALWVWVDALLEDADPSPDQPTHWQPLPAAPKQEEIT</sequence>
<protein>
    <recommendedName>
        <fullName evidence="4">DUF551 domain-containing protein</fullName>
    </recommendedName>
</protein>
<proteinExistence type="predicted"/>
<dbReference type="EMBL" id="JBGBDC010000010">
    <property type="protein sequence ID" value="MEY2253381.1"/>
    <property type="molecule type" value="Genomic_DNA"/>
</dbReference>
<comment type="caution">
    <text evidence="2">The sequence shown here is derived from an EMBL/GenBank/DDBJ whole genome shotgun (WGS) entry which is preliminary data.</text>
</comment>
<evidence type="ECO:0000313" key="2">
    <source>
        <dbReference type="EMBL" id="MEY2253381.1"/>
    </source>
</evidence>
<name>A0ABV4B972_9BURK</name>
<dbReference type="RefSeq" id="WP_369460968.1">
    <property type="nucleotide sequence ID" value="NZ_JBGBDC010000010.1"/>
</dbReference>
<evidence type="ECO:0008006" key="4">
    <source>
        <dbReference type="Google" id="ProtNLM"/>
    </source>
</evidence>
<keyword evidence="3" id="KW-1185">Reference proteome</keyword>
<reference evidence="2 3" key="1">
    <citation type="journal article" date="2016" name="Int. J. Syst. Evol. Microbiol.">
        <title>Description of Comamonas sediminis sp. nov., isolated from lagoon sediments.</title>
        <authorList>
            <person name="Subhash Y."/>
            <person name="Bang J.J."/>
            <person name="You T.H."/>
            <person name="Lee S.S."/>
        </authorList>
    </citation>
    <scope>NUCLEOTIDE SEQUENCE [LARGE SCALE GENOMIC DNA]</scope>
    <source>
        <strain evidence="2 3">JCM 31169</strain>
    </source>
</reference>
<accession>A0ABV4B972</accession>
<dbReference type="Proteomes" id="UP001562178">
    <property type="component" value="Unassembled WGS sequence"/>
</dbReference>